<sequence length="93" mass="10582">MLSSTLSPRTTFLQHRSRADIYSDSMSPASPPNLVKALPEVGVEYIPGRGLRQTFRPFGGDRWTAQPLSSPECPRHRPKIRRHYYKVDHLPPA</sequence>
<dbReference type="Proteomes" id="UP001469553">
    <property type="component" value="Unassembled WGS sequence"/>
</dbReference>
<proteinExistence type="predicted"/>
<organism evidence="1 2">
    <name type="scientific">Ameca splendens</name>
    <dbReference type="NCBI Taxonomy" id="208324"/>
    <lineage>
        <taxon>Eukaryota</taxon>
        <taxon>Metazoa</taxon>
        <taxon>Chordata</taxon>
        <taxon>Craniata</taxon>
        <taxon>Vertebrata</taxon>
        <taxon>Euteleostomi</taxon>
        <taxon>Actinopterygii</taxon>
        <taxon>Neopterygii</taxon>
        <taxon>Teleostei</taxon>
        <taxon>Neoteleostei</taxon>
        <taxon>Acanthomorphata</taxon>
        <taxon>Ovalentaria</taxon>
        <taxon>Atherinomorphae</taxon>
        <taxon>Cyprinodontiformes</taxon>
        <taxon>Goodeidae</taxon>
        <taxon>Ameca</taxon>
    </lineage>
</organism>
<dbReference type="EMBL" id="JAHRIP010079012">
    <property type="protein sequence ID" value="MEQ2312431.1"/>
    <property type="molecule type" value="Genomic_DNA"/>
</dbReference>
<comment type="caution">
    <text evidence="1">The sequence shown here is derived from an EMBL/GenBank/DDBJ whole genome shotgun (WGS) entry which is preliminary data.</text>
</comment>
<evidence type="ECO:0000313" key="2">
    <source>
        <dbReference type="Proteomes" id="UP001469553"/>
    </source>
</evidence>
<protein>
    <submittedName>
        <fullName evidence="1">Uncharacterized protein</fullName>
    </submittedName>
</protein>
<reference evidence="1 2" key="1">
    <citation type="submission" date="2021-06" db="EMBL/GenBank/DDBJ databases">
        <authorList>
            <person name="Palmer J.M."/>
        </authorList>
    </citation>
    <scope>NUCLEOTIDE SEQUENCE [LARGE SCALE GENOMIC DNA]</scope>
    <source>
        <strain evidence="1 2">AS_MEX2019</strain>
        <tissue evidence="1">Muscle</tissue>
    </source>
</reference>
<keyword evidence="2" id="KW-1185">Reference proteome</keyword>
<gene>
    <name evidence="1" type="ORF">AMECASPLE_030974</name>
</gene>
<accession>A0ABV1A2C1</accession>
<evidence type="ECO:0000313" key="1">
    <source>
        <dbReference type="EMBL" id="MEQ2312431.1"/>
    </source>
</evidence>
<name>A0ABV1A2C1_9TELE</name>